<dbReference type="AlphaFoldDB" id="A0A2I2KQ16"/>
<gene>
    <name evidence="1" type="ORF">FRACA_20159</name>
</gene>
<protein>
    <submittedName>
        <fullName evidence="1">Uncharacterized protein</fullName>
    </submittedName>
</protein>
<evidence type="ECO:0000313" key="1">
    <source>
        <dbReference type="EMBL" id="SNQ47763.1"/>
    </source>
</evidence>
<keyword evidence="2" id="KW-1185">Reference proteome</keyword>
<accession>A0A2I2KQ16</accession>
<reference evidence="1 2" key="1">
    <citation type="submission" date="2017-06" db="EMBL/GenBank/DDBJ databases">
        <authorList>
            <person name="Kim H.J."/>
            <person name="Triplett B.A."/>
        </authorList>
    </citation>
    <scope>NUCLEOTIDE SEQUENCE [LARGE SCALE GENOMIC DNA]</scope>
    <source>
        <strain evidence="1">FRACA_ARgP5</strain>
    </source>
</reference>
<evidence type="ECO:0000313" key="2">
    <source>
        <dbReference type="Proteomes" id="UP000234331"/>
    </source>
</evidence>
<dbReference type="EMBL" id="FZMO01000112">
    <property type="protein sequence ID" value="SNQ47763.1"/>
    <property type="molecule type" value="Genomic_DNA"/>
</dbReference>
<dbReference type="Proteomes" id="UP000234331">
    <property type="component" value="Unassembled WGS sequence"/>
</dbReference>
<name>A0A2I2KQ16_9ACTN</name>
<organism evidence="1 2">
    <name type="scientific">Frankia canadensis</name>
    <dbReference type="NCBI Taxonomy" id="1836972"/>
    <lineage>
        <taxon>Bacteria</taxon>
        <taxon>Bacillati</taxon>
        <taxon>Actinomycetota</taxon>
        <taxon>Actinomycetes</taxon>
        <taxon>Frankiales</taxon>
        <taxon>Frankiaceae</taxon>
        <taxon>Frankia</taxon>
    </lineage>
</organism>
<sequence length="43" mass="5185">MRWRRNCSQCWAVNWHSVNRLLRKGSPPAETTSSIEHFQCYFT</sequence>
<proteinExistence type="predicted"/>